<accession>A0A512JR36</accession>
<reference evidence="1 2" key="1">
    <citation type="submission" date="2019-07" db="EMBL/GenBank/DDBJ databases">
        <title>Whole genome shotgun sequence of Methylobacterium gnaphalii NBRC 107716.</title>
        <authorList>
            <person name="Hosoyama A."/>
            <person name="Uohara A."/>
            <person name="Ohji S."/>
            <person name="Ichikawa N."/>
        </authorList>
    </citation>
    <scope>NUCLEOTIDE SEQUENCE [LARGE SCALE GENOMIC DNA]</scope>
    <source>
        <strain evidence="1 2">NBRC 107716</strain>
    </source>
</reference>
<dbReference type="EMBL" id="BJZV01000040">
    <property type="protein sequence ID" value="GEP12415.1"/>
    <property type="molecule type" value="Genomic_DNA"/>
</dbReference>
<evidence type="ECO:0000313" key="1">
    <source>
        <dbReference type="EMBL" id="GEP12415.1"/>
    </source>
</evidence>
<name>A0A512JR36_9HYPH</name>
<protein>
    <submittedName>
        <fullName evidence="1">Uncharacterized protein</fullName>
    </submittedName>
</protein>
<dbReference type="OrthoDB" id="8455261at2"/>
<dbReference type="AlphaFoldDB" id="A0A512JR36"/>
<comment type="caution">
    <text evidence="1">The sequence shown here is derived from an EMBL/GenBank/DDBJ whole genome shotgun (WGS) entry which is preliminary data.</text>
</comment>
<gene>
    <name evidence="1" type="ORF">MGN01_42600</name>
</gene>
<sequence length="64" mass="7213">MAIHDDADVETIVKVTVASLEQSDLHIGKADRQITDAQIPRVEEAIERLRKTLDFKKRINAGRS</sequence>
<dbReference type="RefSeq" id="WP_147048793.1">
    <property type="nucleotide sequence ID" value="NZ_BJZV01000040.1"/>
</dbReference>
<proteinExistence type="predicted"/>
<organism evidence="1 2">
    <name type="scientific">Methylobacterium gnaphalii</name>
    <dbReference type="NCBI Taxonomy" id="1010610"/>
    <lineage>
        <taxon>Bacteria</taxon>
        <taxon>Pseudomonadati</taxon>
        <taxon>Pseudomonadota</taxon>
        <taxon>Alphaproteobacteria</taxon>
        <taxon>Hyphomicrobiales</taxon>
        <taxon>Methylobacteriaceae</taxon>
        <taxon>Methylobacterium</taxon>
    </lineage>
</organism>
<evidence type="ECO:0000313" key="2">
    <source>
        <dbReference type="Proteomes" id="UP000321750"/>
    </source>
</evidence>
<dbReference type="Proteomes" id="UP000321750">
    <property type="component" value="Unassembled WGS sequence"/>
</dbReference>
<keyword evidence="2" id="KW-1185">Reference proteome</keyword>